<dbReference type="InterPro" id="IPR036551">
    <property type="entry name" value="Flavin_trans-like"/>
</dbReference>
<proteinExistence type="inferred from homology"/>
<dbReference type="Pfam" id="PF02441">
    <property type="entry name" value="Flavoprotein"/>
    <property type="match status" value="1"/>
</dbReference>
<dbReference type="AlphaFoldDB" id="A0A1X2GBN0"/>
<dbReference type="EMBL" id="MCGT01000025">
    <property type="protein sequence ID" value="ORX49909.1"/>
    <property type="molecule type" value="Genomic_DNA"/>
</dbReference>
<keyword evidence="1" id="KW-0173">Coenzyme A biosynthesis</keyword>
<comment type="similarity">
    <text evidence="2">Belongs to the HFCD (homooligomeric flavin containing Cys decarboxylase) superfamily.</text>
</comment>
<evidence type="ECO:0000259" key="3">
    <source>
        <dbReference type="Pfam" id="PF02441"/>
    </source>
</evidence>
<name>A0A1X2GBN0_9FUNG</name>
<dbReference type="GO" id="GO:0015937">
    <property type="term" value="P:coenzyme A biosynthetic process"/>
    <property type="evidence" value="ECO:0007669"/>
    <property type="project" value="UniProtKB-KW"/>
</dbReference>
<reference evidence="4 5" key="1">
    <citation type="submission" date="2016-07" db="EMBL/GenBank/DDBJ databases">
        <title>Pervasive Adenine N6-methylation of Active Genes in Fungi.</title>
        <authorList>
            <consortium name="DOE Joint Genome Institute"/>
            <person name="Mondo S.J."/>
            <person name="Dannebaum R.O."/>
            <person name="Kuo R.C."/>
            <person name="Labutti K."/>
            <person name="Haridas S."/>
            <person name="Kuo A."/>
            <person name="Salamov A."/>
            <person name="Ahrendt S.R."/>
            <person name="Lipzen A."/>
            <person name="Sullivan W."/>
            <person name="Andreopoulos W.B."/>
            <person name="Clum A."/>
            <person name="Lindquist E."/>
            <person name="Daum C."/>
            <person name="Ramamoorthy G.K."/>
            <person name="Gryganskyi A."/>
            <person name="Culley D."/>
            <person name="Magnuson J.K."/>
            <person name="James T.Y."/>
            <person name="O'Malley M.A."/>
            <person name="Stajich J.E."/>
            <person name="Spatafora J.W."/>
            <person name="Visel A."/>
            <person name="Grigoriev I.V."/>
        </authorList>
    </citation>
    <scope>NUCLEOTIDE SEQUENCE [LARGE SCALE GENOMIC DNA]</scope>
    <source>
        <strain evidence="4 5">NRRL 3301</strain>
    </source>
</reference>
<dbReference type="InterPro" id="IPR003382">
    <property type="entry name" value="Flavoprotein"/>
</dbReference>
<sequence>MTERSWNVLLGCTGSVASIKVPLIVEELKKKIPGVNVKVVPTNASYFFFKDMAIDAPVHTDEEEWALWKKKTDPVLHIELRKWADVFVIAPLDANTLAKMANGICDNLLTCVLRAWDLDNLILLAPAMNTNMWHHPFTRKHINEVNAIYKMSVIAPTSKLLACGDVGVGAMAEPKEIAEEVFQALQYIASNKE</sequence>
<feature type="domain" description="Flavoprotein" evidence="3">
    <location>
        <begin position="7"/>
        <end position="185"/>
    </location>
</feature>
<dbReference type="OrthoDB" id="1532798at2759"/>
<keyword evidence="5" id="KW-1185">Reference proteome</keyword>
<dbReference type="Gene3D" id="3.40.50.1950">
    <property type="entry name" value="Flavin prenyltransferase-like"/>
    <property type="match status" value="1"/>
</dbReference>
<dbReference type="PANTHER" id="PTHR14359:SF6">
    <property type="entry name" value="PHOSPHOPANTOTHENOYLCYSTEINE DECARBOXYLASE"/>
    <property type="match status" value="1"/>
</dbReference>
<dbReference type="GO" id="GO:0010181">
    <property type="term" value="F:FMN binding"/>
    <property type="evidence" value="ECO:0007669"/>
    <property type="project" value="TreeGrafter"/>
</dbReference>
<dbReference type="GO" id="GO:0004633">
    <property type="term" value="F:phosphopantothenoylcysteine decarboxylase activity"/>
    <property type="evidence" value="ECO:0007669"/>
    <property type="project" value="TreeGrafter"/>
</dbReference>
<evidence type="ECO:0000256" key="1">
    <source>
        <dbReference type="ARBA" id="ARBA00022993"/>
    </source>
</evidence>
<dbReference type="STRING" id="101127.A0A1X2GBN0"/>
<comment type="caution">
    <text evidence="4">The sequence shown here is derived from an EMBL/GenBank/DDBJ whole genome shotgun (WGS) entry which is preliminary data.</text>
</comment>
<dbReference type="PANTHER" id="PTHR14359">
    <property type="entry name" value="HOMO-OLIGOMERIC FLAVIN CONTAINING CYS DECARBOXYLASE FAMILY"/>
    <property type="match status" value="1"/>
</dbReference>
<accession>A0A1X2GBN0</accession>
<dbReference type="GO" id="GO:0071513">
    <property type="term" value="C:phosphopantothenoylcysteine decarboxylase complex"/>
    <property type="evidence" value="ECO:0007669"/>
    <property type="project" value="TreeGrafter"/>
</dbReference>
<evidence type="ECO:0000313" key="4">
    <source>
        <dbReference type="EMBL" id="ORX49909.1"/>
    </source>
</evidence>
<evidence type="ECO:0000256" key="2">
    <source>
        <dbReference type="ARBA" id="ARBA00038350"/>
    </source>
</evidence>
<organism evidence="4 5">
    <name type="scientific">Hesseltinella vesiculosa</name>
    <dbReference type="NCBI Taxonomy" id="101127"/>
    <lineage>
        <taxon>Eukaryota</taxon>
        <taxon>Fungi</taxon>
        <taxon>Fungi incertae sedis</taxon>
        <taxon>Mucoromycota</taxon>
        <taxon>Mucoromycotina</taxon>
        <taxon>Mucoromycetes</taxon>
        <taxon>Mucorales</taxon>
        <taxon>Cunninghamellaceae</taxon>
        <taxon>Hesseltinella</taxon>
    </lineage>
</organism>
<dbReference type="Proteomes" id="UP000242146">
    <property type="component" value="Unassembled WGS sequence"/>
</dbReference>
<evidence type="ECO:0000313" key="5">
    <source>
        <dbReference type="Proteomes" id="UP000242146"/>
    </source>
</evidence>
<dbReference type="SUPFAM" id="SSF52507">
    <property type="entry name" value="Homo-oligomeric flavin-containing Cys decarboxylases, HFCD"/>
    <property type="match status" value="1"/>
</dbReference>
<gene>
    <name evidence="4" type="ORF">DM01DRAFT_1363821</name>
</gene>
<protein>
    <submittedName>
        <fullName evidence="4">Flavo protein</fullName>
    </submittedName>
</protein>